<gene>
    <name evidence="2" type="ORF">FCL54_10475</name>
</gene>
<dbReference type="OrthoDB" id="9802910at2"/>
<comment type="caution">
    <text evidence="2">The sequence shown here is derived from an EMBL/GenBank/DDBJ whole genome shotgun (WGS) entry which is preliminary data.</text>
</comment>
<evidence type="ECO:0000313" key="3">
    <source>
        <dbReference type="Proteomes" id="UP000308230"/>
    </source>
</evidence>
<accession>A0A5R9F5E0</accession>
<feature type="coiled-coil region" evidence="1">
    <location>
        <begin position="8"/>
        <end position="45"/>
    </location>
</feature>
<evidence type="ECO:0000256" key="1">
    <source>
        <dbReference type="SAM" id="Coils"/>
    </source>
</evidence>
<dbReference type="Proteomes" id="UP000308230">
    <property type="component" value="Unassembled WGS sequence"/>
</dbReference>
<dbReference type="Pfam" id="PF09969">
    <property type="entry name" value="DUF2203"/>
    <property type="match status" value="1"/>
</dbReference>
<organism evidence="2 3">
    <name type="scientific">Exobacillus caeni</name>
    <dbReference type="NCBI Taxonomy" id="2574798"/>
    <lineage>
        <taxon>Bacteria</taxon>
        <taxon>Bacillati</taxon>
        <taxon>Bacillota</taxon>
        <taxon>Bacilli</taxon>
        <taxon>Bacillales</taxon>
        <taxon>Guptibacillaceae</taxon>
        <taxon>Exobacillus</taxon>
    </lineage>
</organism>
<protein>
    <submittedName>
        <fullName evidence="2">DUF2203 family protein</fullName>
    </submittedName>
</protein>
<sequence>MARKYFTLEEANEILPEVSKELARIKQIKEEFNELYQQLQMHHKTLQYRHKTRADADIMFKKETQMEFMEIEVKTYIRNIVSKGVEIKAIDQGLLDFPAQKDGEEIMLCWKEGEEEINYYHGTDEGFAGRKPITE</sequence>
<dbReference type="InterPro" id="IPR018699">
    <property type="entry name" value="DUF2203"/>
</dbReference>
<dbReference type="EMBL" id="SWLG01000006">
    <property type="protein sequence ID" value="TLS37556.1"/>
    <property type="molecule type" value="Genomic_DNA"/>
</dbReference>
<proteinExistence type="predicted"/>
<dbReference type="PIRSF" id="PIRSF016498">
    <property type="entry name" value="UCP016498"/>
    <property type="match status" value="1"/>
</dbReference>
<evidence type="ECO:0000313" key="2">
    <source>
        <dbReference type="EMBL" id="TLS37556.1"/>
    </source>
</evidence>
<dbReference type="AlphaFoldDB" id="A0A5R9F5E0"/>
<dbReference type="RefSeq" id="WP_138126094.1">
    <property type="nucleotide sequence ID" value="NZ_SWLG01000006.1"/>
</dbReference>
<name>A0A5R9F5E0_9BACL</name>
<keyword evidence="3" id="KW-1185">Reference proteome</keyword>
<keyword evidence="1" id="KW-0175">Coiled coil</keyword>
<reference evidence="2 3" key="1">
    <citation type="submission" date="2019-04" db="EMBL/GenBank/DDBJ databases">
        <title>Bacillus caeni sp. nov., a bacterium isolated from mangrove sediment.</title>
        <authorList>
            <person name="Huang H."/>
            <person name="Mo K."/>
            <person name="Hu Y."/>
        </authorList>
    </citation>
    <scope>NUCLEOTIDE SEQUENCE [LARGE SCALE GENOMIC DNA]</scope>
    <source>
        <strain evidence="2 3">HB172195</strain>
    </source>
</reference>